<reference evidence="1 2" key="1">
    <citation type="submission" date="2019-07" db="EMBL/GenBank/DDBJ databases">
        <title>Draft genome assembly of a fouling barnacle, Amphibalanus amphitrite (Darwin, 1854): The first reference genome for Thecostraca.</title>
        <authorList>
            <person name="Kim W."/>
        </authorList>
    </citation>
    <scope>NUCLEOTIDE SEQUENCE [LARGE SCALE GENOMIC DNA]</scope>
    <source>
        <strain evidence="1">SNU_AA5</strain>
        <tissue evidence="1">Soma without cirri and trophi</tissue>
    </source>
</reference>
<dbReference type="EMBL" id="VIIS01001469">
    <property type="protein sequence ID" value="KAF0297779.1"/>
    <property type="molecule type" value="Genomic_DNA"/>
</dbReference>
<gene>
    <name evidence="1" type="ORF">FJT64_004790</name>
</gene>
<dbReference type="Proteomes" id="UP000440578">
    <property type="component" value="Unassembled WGS sequence"/>
</dbReference>
<evidence type="ECO:0000313" key="2">
    <source>
        <dbReference type="Proteomes" id="UP000440578"/>
    </source>
</evidence>
<sequence>MFEVRSTKVTKVVAPMLSPVVNAPVRPTVPAAAVSTATPPAASACPSGYSRVGAARAGRRLCLSGLSAQPLTQPAAAQRCRATGGRLLQLETNVKFHLVKGLLADGELVPLAVNPLRSDNNFAIALEFFSVLSKKTRYFTCRRRWL</sequence>
<dbReference type="OrthoDB" id="10509145at2759"/>
<dbReference type="AlphaFoldDB" id="A0A6A4VY34"/>
<protein>
    <submittedName>
        <fullName evidence="1">Uncharacterized protein</fullName>
    </submittedName>
</protein>
<accession>A0A6A4VY34</accession>
<comment type="caution">
    <text evidence="1">The sequence shown here is derived from an EMBL/GenBank/DDBJ whole genome shotgun (WGS) entry which is preliminary data.</text>
</comment>
<organism evidence="1 2">
    <name type="scientific">Amphibalanus amphitrite</name>
    <name type="common">Striped barnacle</name>
    <name type="synonym">Balanus amphitrite</name>
    <dbReference type="NCBI Taxonomy" id="1232801"/>
    <lineage>
        <taxon>Eukaryota</taxon>
        <taxon>Metazoa</taxon>
        <taxon>Ecdysozoa</taxon>
        <taxon>Arthropoda</taxon>
        <taxon>Crustacea</taxon>
        <taxon>Multicrustacea</taxon>
        <taxon>Cirripedia</taxon>
        <taxon>Thoracica</taxon>
        <taxon>Thoracicalcarea</taxon>
        <taxon>Balanomorpha</taxon>
        <taxon>Balanoidea</taxon>
        <taxon>Balanidae</taxon>
        <taxon>Amphibalaninae</taxon>
        <taxon>Amphibalanus</taxon>
    </lineage>
</organism>
<keyword evidence="2" id="KW-1185">Reference proteome</keyword>
<evidence type="ECO:0000313" key="1">
    <source>
        <dbReference type="EMBL" id="KAF0297779.1"/>
    </source>
</evidence>
<name>A0A6A4VY34_AMPAM</name>
<proteinExistence type="predicted"/>